<dbReference type="Proteomes" id="UP000503313">
    <property type="component" value="Chromosome"/>
</dbReference>
<sequence length="218" mass="24924">MQITKPVKQSLPKQITLEIEKAIKNGIFKVGEKIPSEPDLVKEFSVSRNTIREAIQSLIQAGVLESRQGDGTYVLTNDRFEANIFTRLSNSKIQEVHEVRVSLEKEIVKLAAQRRTKDDLIEIKKALDEINATNGSFEENSEVDLKFHLAIAKASHNSIFYDLYKSISEYICFSVAKRLELTLIEEKLISQLHIELYEAIYSQNIEKAQETIDKILEI</sequence>
<dbReference type="AlphaFoldDB" id="A0AAE7BD15"/>
<evidence type="ECO:0000256" key="2">
    <source>
        <dbReference type="ARBA" id="ARBA00023125"/>
    </source>
</evidence>
<organism evidence="5 6">
    <name type="scientific">Arcobacter defluvii</name>
    <dbReference type="NCBI Taxonomy" id="873191"/>
    <lineage>
        <taxon>Bacteria</taxon>
        <taxon>Pseudomonadati</taxon>
        <taxon>Campylobacterota</taxon>
        <taxon>Epsilonproteobacteria</taxon>
        <taxon>Campylobacterales</taxon>
        <taxon>Arcobacteraceae</taxon>
        <taxon>Arcobacter</taxon>
    </lineage>
</organism>
<keyword evidence="3" id="KW-0804">Transcription</keyword>
<dbReference type="CDD" id="cd07377">
    <property type="entry name" value="WHTH_GntR"/>
    <property type="match status" value="1"/>
</dbReference>
<evidence type="ECO:0000313" key="5">
    <source>
        <dbReference type="EMBL" id="QKF77175.1"/>
    </source>
</evidence>
<dbReference type="EMBL" id="CP053835">
    <property type="protein sequence ID" value="QKF77175.1"/>
    <property type="molecule type" value="Genomic_DNA"/>
</dbReference>
<dbReference type="SUPFAM" id="SSF48008">
    <property type="entry name" value="GntR ligand-binding domain-like"/>
    <property type="match status" value="1"/>
</dbReference>
<dbReference type="PROSITE" id="PS50949">
    <property type="entry name" value="HTH_GNTR"/>
    <property type="match status" value="1"/>
</dbReference>
<feature type="domain" description="HTH gntR-type" evidence="4">
    <location>
        <begin position="9"/>
        <end position="77"/>
    </location>
</feature>
<dbReference type="Pfam" id="PF00392">
    <property type="entry name" value="GntR"/>
    <property type="match status" value="1"/>
</dbReference>
<dbReference type="PANTHER" id="PTHR43537">
    <property type="entry name" value="TRANSCRIPTIONAL REGULATOR, GNTR FAMILY"/>
    <property type="match status" value="1"/>
</dbReference>
<dbReference type="SMART" id="SM00895">
    <property type="entry name" value="FCD"/>
    <property type="match status" value="1"/>
</dbReference>
<keyword evidence="2" id="KW-0238">DNA-binding</keyword>
<evidence type="ECO:0000259" key="4">
    <source>
        <dbReference type="PROSITE" id="PS50949"/>
    </source>
</evidence>
<evidence type="ECO:0000256" key="3">
    <source>
        <dbReference type="ARBA" id="ARBA00023163"/>
    </source>
</evidence>
<reference evidence="5 6" key="1">
    <citation type="submission" date="2020-05" db="EMBL/GenBank/DDBJ databases">
        <title>Complete genome sequencing of Campylobacter and Arcobacter type strains.</title>
        <authorList>
            <person name="Miller W.G."/>
            <person name="Yee E."/>
        </authorList>
    </citation>
    <scope>NUCLEOTIDE SEQUENCE [LARGE SCALE GENOMIC DNA]</scope>
    <source>
        <strain evidence="5 6">LMG 25694</strain>
    </source>
</reference>
<dbReference type="InterPro" id="IPR011711">
    <property type="entry name" value="GntR_C"/>
</dbReference>
<dbReference type="GO" id="GO:0003677">
    <property type="term" value="F:DNA binding"/>
    <property type="evidence" value="ECO:0007669"/>
    <property type="project" value="UniProtKB-KW"/>
</dbReference>
<keyword evidence="6" id="KW-1185">Reference proteome</keyword>
<proteinExistence type="predicted"/>
<dbReference type="PANTHER" id="PTHR43537:SF47">
    <property type="entry name" value="REGULATORY PROTEIN GNTR HTH"/>
    <property type="match status" value="1"/>
</dbReference>
<dbReference type="KEGG" id="adz:ADFLV_1142"/>
<dbReference type="PRINTS" id="PR00035">
    <property type="entry name" value="HTHGNTR"/>
</dbReference>
<evidence type="ECO:0000313" key="6">
    <source>
        <dbReference type="Proteomes" id="UP000503313"/>
    </source>
</evidence>
<dbReference type="Gene3D" id="1.20.120.530">
    <property type="entry name" value="GntR ligand-binding domain-like"/>
    <property type="match status" value="1"/>
</dbReference>
<dbReference type="Gene3D" id="1.10.10.10">
    <property type="entry name" value="Winged helix-like DNA-binding domain superfamily/Winged helix DNA-binding domain"/>
    <property type="match status" value="1"/>
</dbReference>
<gene>
    <name evidence="5" type="ORF">ADFLV_1142</name>
</gene>
<dbReference type="SUPFAM" id="SSF46785">
    <property type="entry name" value="Winged helix' DNA-binding domain"/>
    <property type="match status" value="1"/>
</dbReference>
<dbReference type="InterPro" id="IPR036388">
    <property type="entry name" value="WH-like_DNA-bd_sf"/>
</dbReference>
<dbReference type="GO" id="GO:0003700">
    <property type="term" value="F:DNA-binding transcription factor activity"/>
    <property type="evidence" value="ECO:0007669"/>
    <property type="project" value="InterPro"/>
</dbReference>
<dbReference type="RefSeq" id="WP_014473890.1">
    <property type="nucleotide sequence ID" value="NZ_CP053835.1"/>
</dbReference>
<dbReference type="Pfam" id="PF07729">
    <property type="entry name" value="FCD"/>
    <property type="match status" value="1"/>
</dbReference>
<keyword evidence="1" id="KW-0805">Transcription regulation</keyword>
<dbReference type="SMART" id="SM00345">
    <property type="entry name" value="HTH_GNTR"/>
    <property type="match status" value="1"/>
</dbReference>
<evidence type="ECO:0000256" key="1">
    <source>
        <dbReference type="ARBA" id="ARBA00023015"/>
    </source>
</evidence>
<dbReference type="InterPro" id="IPR036390">
    <property type="entry name" value="WH_DNA-bd_sf"/>
</dbReference>
<name>A0AAE7BD15_9BACT</name>
<dbReference type="InterPro" id="IPR000524">
    <property type="entry name" value="Tscrpt_reg_HTH_GntR"/>
</dbReference>
<protein>
    <submittedName>
        <fullName evidence="5">Transcriptional regulator, FadR family</fullName>
    </submittedName>
</protein>
<dbReference type="InterPro" id="IPR008920">
    <property type="entry name" value="TF_FadR/GntR_C"/>
</dbReference>
<accession>A0AAE7BD15</accession>